<dbReference type="AlphaFoldDB" id="A0A2L1JIV3"/>
<feature type="domain" description="AMP-dependent synthetase/ligase" evidence="1">
    <location>
        <begin position="29"/>
        <end position="387"/>
    </location>
</feature>
<dbReference type="Pfam" id="PF00501">
    <property type="entry name" value="AMP-binding"/>
    <property type="match status" value="1"/>
</dbReference>
<organism evidence="3 4">
    <name type="scientific">Pseudomonas palleroniana</name>
    <dbReference type="NCBI Taxonomy" id="191390"/>
    <lineage>
        <taxon>Bacteria</taxon>
        <taxon>Pseudomonadati</taxon>
        <taxon>Pseudomonadota</taxon>
        <taxon>Gammaproteobacteria</taxon>
        <taxon>Pseudomonadales</taxon>
        <taxon>Pseudomonadaceae</taxon>
        <taxon>Pseudomonas</taxon>
    </lineage>
</organism>
<dbReference type="GO" id="GO:0016877">
    <property type="term" value="F:ligase activity, forming carbon-sulfur bonds"/>
    <property type="evidence" value="ECO:0007669"/>
    <property type="project" value="UniProtKB-ARBA"/>
</dbReference>
<evidence type="ECO:0000313" key="4">
    <source>
        <dbReference type="Proteomes" id="UP000237830"/>
    </source>
</evidence>
<protein>
    <submittedName>
        <fullName evidence="3">Acyl-CoA synthetase</fullName>
    </submittedName>
</protein>
<dbReference type="PANTHER" id="PTHR43767:SF7">
    <property type="entry name" value="MEDIUM_LONG-CHAIN-FATTY-ACID--COA LIGASE FADD8"/>
    <property type="match status" value="1"/>
</dbReference>
<evidence type="ECO:0000259" key="1">
    <source>
        <dbReference type="Pfam" id="PF00501"/>
    </source>
</evidence>
<dbReference type="InterPro" id="IPR042099">
    <property type="entry name" value="ANL_N_sf"/>
</dbReference>
<dbReference type="InterPro" id="IPR025110">
    <property type="entry name" value="AMP-bd_C"/>
</dbReference>
<feature type="domain" description="AMP-binding enzyme C-terminal" evidence="2">
    <location>
        <begin position="438"/>
        <end position="511"/>
    </location>
</feature>
<dbReference type="PANTHER" id="PTHR43767">
    <property type="entry name" value="LONG-CHAIN-FATTY-ACID--COA LIGASE"/>
    <property type="match status" value="1"/>
</dbReference>
<reference evidence="3 4" key="1">
    <citation type="submission" date="2017-12" db="EMBL/GenBank/DDBJ databases">
        <title>Genome sequence of Pseudomonas palleroniana MAB3.</title>
        <authorList>
            <person name="Nascimento F.X."/>
        </authorList>
    </citation>
    <scope>NUCLEOTIDE SEQUENCE [LARGE SCALE GENOMIC DNA]</scope>
    <source>
        <strain evidence="3 4">MAB3</strain>
    </source>
</reference>
<evidence type="ECO:0000259" key="2">
    <source>
        <dbReference type="Pfam" id="PF13193"/>
    </source>
</evidence>
<gene>
    <name evidence="3" type="ORF">CYL20_04155</name>
</gene>
<dbReference type="Pfam" id="PF13193">
    <property type="entry name" value="AMP-binding_C"/>
    <property type="match status" value="1"/>
</dbReference>
<dbReference type="SUPFAM" id="SSF56801">
    <property type="entry name" value="Acetyl-CoA synthetase-like"/>
    <property type="match status" value="1"/>
</dbReference>
<evidence type="ECO:0000313" key="3">
    <source>
        <dbReference type="EMBL" id="AVE08421.1"/>
    </source>
</evidence>
<dbReference type="Gene3D" id="3.40.50.12780">
    <property type="entry name" value="N-terminal domain of ligase-like"/>
    <property type="match status" value="1"/>
</dbReference>
<dbReference type="InterPro" id="IPR045851">
    <property type="entry name" value="AMP-bd_C_sf"/>
</dbReference>
<sequence length="523" mass="56883">MSSLALEVARAHSSGRTFEHLNDLLLNALRTYHDRILLHSCDGRSFSGREVEREIARYVAALKRQGVSFGQTVGLLSGNCIEVLFAQHAISIIGAIFTPFHPMGAPADFAYVLNDASIEVVIVDKEREADIAKAIVLSGCSPHVLTLGGGGENDLFLLASTEEADRIDLLPINPEAIARIVYTGGTTGVPKATLASYRTMSTMFGIQLADWQWPDTIRQLLVAPLSHVGTICFIPTIVRGGTLYVEKGFDPSRVLTVIQQQRITCMLMVPTMISALLDHPHLKSFDVSSLETIFYGASPITPTRLRAAIAHFGPVFFQFYGQAEAMTTVTIMRREEHDLSSDLRLSSCGRPVPEAEVRLLDADGKSVPDGEPGELCVRGPLVMSGYLGKPAETADALRGGWLHTGDVAVRDPDGFLRLVDRAKDMVITGGFNVYPRAVEDVLEAHPGVATACVFGVPDEHWGEIVLAAVVLRTADTSASELMAYVRERKGAVQTPKRIEIVDRIPLTAVGKPDKKKLRQMFSA</sequence>
<proteinExistence type="predicted"/>
<dbReference type="InterPro" id="IPR050237">
    <property type="entry name" value="ATP-dep_AMP-bd_enzyme"/>
</dbReference>
<dbReference type="InterPro" id="IPR000873">
    <property type="entry name" value="AMP-dep_synth/lig_dom"/>
</dbReference>
<dbReference type="Proteomes" id="UP000237830">
    <property type="component" value="Chromosome"/>
</dbReference>
<dbReference type="Gene3D" id="3.30.300.30">
    <property type="match status" value="1"/>
</dbReference>
<dbReference type="PROSITE" id="PS00455">
    <property type="entry name" value="AMP_BINDING"/>
    <property type="match status" value="1"/>
</dbReference>
<name>A0A2L1JIV3_9PSED</name>
<dbReference type="EMBL" id="CP025494">
    <property type="protein sequence ID" value="AVE08421.1"/>
    <property type="molecule type" value="Genomic_DNA"/>
</dbReference>
<dbReference type="InterPro" id="IPR020845">
    <property type="entry name" value="AMP-binding_CS"/>
</dbReference>
<accession>A0A2L1JIV3</accession>